<dbReference type="EMBL" id="BJWL01000006">
    <property type="protein sequence ID" value="GFY88561.1"/>
    <property type="molecule type" value="Genomic_DNA"/>
</dbReference>
<proteinExistence type="predicted"/>
<sequence length="132" mass="14285">MQLGACSYAYALTAVSISRQLTSHAPTAWLVAHDQLLTSPFGRGAVRSAIIVPSSLSSGTSDVTKVLAQTIFISSSDCSKLRCRESLSSLRSDSLTGTSALVIPVLNSVRIELWHMELLSLPYSDILRRFMP</sequence>
<evidence type="ECO:0000313" key="2">
    <source>
        <dbReference type="Proteomes" id="UP000585474"/>
    </source>
</evidence>
<evidence type="ECO:0000313" key="1">
    <source>
        <dbReference type="EMBL" id="GFY88561.1"/>
    </source>
</evidence>
<keyword evidence="2" id="KW-1185">Reference proteome</keyword>
<dbReference type="AlphaFoldDB" id="A0A7J0EQ04"/>
<gene>
    <name evidence="1" type="ORF">Acr_06g0005010</name>
</gene>
<dbReference type="Proteomes" id="UP000585474">
    <property type="component" value="Unassembled WGS sequence"/>
</dbReference>
<comment type="caution">
    <text evidence="1">The sequence shown here is derived from an EMBL/GenBank/DDBJ whole genome shotgun (WGS) entry which is preliminary data.</text>
</comment>
<organism evidence="1 2">
    <name type="scientific">Actinidia rufa</name>
    <dbReference type="NCBI Taxonomy" id="165716"/>
    <lineage>
        <taxon>Eukaryota</taxon>
        <taxon>Viridiplantae</taxon>
        <taxon>Streptophyta</taxon>
        <taxon>Embryophyta</taxon>
        <taxon>Tracheophyta</taxon>
        <taxon>Spermatophyta</taxon>
        <taxon>Magnoliopsida</taxon>
        <taxon>eudicotyledons</taxon>
        <taxon>Gunneridae</taxon>
        <taxon>Pentapetalae</taxon>
        <taxon>asterids</taxon>
        <taxon>Ericales</taxon>
        <taxon>Actinidiaceae</taxon>
        <taxon>Actinidia</taxon>
    </lineage>
</organism>
<reference evidence="1 2" key="1">
    <citation type="submission" date="2019-07" db="EMBL/GenBank/DDBJ databases">
        <title>De Novo Assembly of kiwifruit Actinidia rufa.</title>
        <authorList>
            <person name="Sugita-Konishi S."/>
            <person name="Sato K."/>
            <person name="Mori E."/>
            <person name="Abe Y."/>
            <person name="Kisaki G."/>
            <person name="Hamano K."/>
            <person name="Suezawa K."/>
            <person name="Otani M."/>
            <person name="Fukuda T."/>
            <person name="Manabe T."/>
            <person name="Gomi K."/>
            <person name="Tabuchi M."/>
            <person name="Akimitsu K."/>
            <person name="Kataoka I."/>
        </authorList>
    </citation>
    <scope>NUCLEOTIDE SEQUENCE [LARGE SCALE GENOMIC DNA]</scope>
    <source>
        <strain evidence="2">cv. Fuchu</strain>
    </source>
</reference>
<accession>A0A7J0EQ04</accession>
<protein>
    <submittedName>
        <fullName evidence="1">Uncharacterized protein</fullName>
    </submittedName>
</protein>
<name>A0A7J0EQ04_9ERIC</name>